<sequence>MAGGIFTAYNKKRAGVYINIKGAAKADTGLGESGVAAVPVECGFGPGTVVELQSGADTLGIFGDSLASDAMRPIREAMRGASKVLAMRINGGGTKASGTLGVISAEAVYGGASGNRIKLQAEALPGGKYRVSTLYDNAVVDEQDVAAAGDLADNGWVAFSGTGAITEGSVSLTGGVSETVTAASWSAFLAALEGLRFGAMAVPVSEALAESVLPVVKAYVVRLRDTVGKKFAAVVPAYDGQEPMDHEAIVQVKNGVIMEDGAVVDSRIATCYVAGAYAAAGPARSLTFQEYSGAVDVTKNYTDTEIGELLTDGMFIFTLGERVRIEQDVNSLTTYTADKPSYFRKARLIRTLDAIAQDFKDIFEREFVGKVQNNVDGRALFSARCAAYLDTLAALGAIEAREDGDIVVALGSEPDSLVVEAAIRAVDAVEKIYMTVSVA</sequence>
<dbReference type="Gene3D" id="3.40.50.11790">
    <property type="match status" value="1"/>
</dbReference>
<evidence type="ECO:0000259" key="2">
    <source>
        <dbReference type="Pfam" id="PF04984"/>
    </source>
</evidence>
<dbReference type="Gene3D" id="3.30.360.90">
    <property type="match status" value="1"/>
</dbReference>
<evidence type="ECO:0000259" key="3">
    <source>
        <dbReference type="Pfam" id="PF17482"/>
    </source>
</evidence>
<feature type="domain" description="Tail sheath protein C-terminal" evidence="3">
    <location>
        <begin position="338"/>
        <end position="438"/>
    </location>
</feature>
<evidence type="ECO:0000256" key="1">
    <source>
        <dbReference type="ARBA" id="ARBA00008005"/>
    </source>
</evidence>
<dbReference type="EMBL" id="JACRSR010000001">
    <property type="protein sequence ID" value="MBC8530570.1"/>
    <property type="molecule type" value="Genomic_DNA"/>
</dbReference>
<dbReference type="Pfam" id="PF17482">
    <property type="entry name" value="Phage_sheath_1C"/>
    <property type="match status" value="1"/>
</dbReference>
<accession>A0A926HPD1</accession>
<comment type="caution">
    <text evidence="4">The sequence shown here is derived from an EMBL/GenBank/DDBJ whole genome shotgun (WGS) entry which is preliminary data.</text>
</comment>
<gene>
    <name evidence="4" type="ORF">H8696_01745</name>
</gene>
<dbReference type="InterPro" id="IPR020287">
    <property type="entry name" value="Tail_sheath_C"/>
</dbReference>
<dbReference type="Gene3D" id="3.30.1490.360">
    <property type="match status" value="1"/>
</dbReference>
<organism evidence="4 5">
    <name type="scientific">Gehongia tenuis</name>
    <dbReference type="NCBI Taxonomy" id="2763655"/>
    <lineage>
        <taxon>Bacteria</taxon>
        <taxon>Bacillati</taxon>
        <taxon>Bacillota</taxon>
        <taxon>Clostridia</taxon>
        <taxon>Christensenellales</taxon>
        <taxon>Christensenellaceae</taxon>
        <taxon>Gehongia</taxon>
    </lineage>
</organism>
<evidence type="ECO:0000313" key="4">
    <source>
        <dbReference type="EMBL" id="MBC8530570.1"/>
    </source>
</evidence>
<comment type="similarity">
    <text evidence="1">Belongs to the myoviridae tail sheath protein family.</text>
</comment>
<dbReference type="Pfam" id="PF04984">
    <property type="entry name" value="Phage_sheath_1"/>
    <property type="match status" value="1"/>
</dbReference>
<proteinExistence type="inferred from homology"/>
<feature type="domain" description="Tail sheath protein subtilisin-like" evidence="2">
    <location>
        <begin position="179"/>
        <end position="331"/>
    </location>
</feature>
<name>A0A926HPD1_9FIRM</name>
<dbReference type="Gene3D" id="3.30.1370.220">
    <property type="match status" value="1"/>
</dbReference>
<dbReference type="Gene3D" id="2.60.40.4290">
    <property type="match status" value="1"/>
</dbReference>
<dbReference type="Proteomes" id="UP000623172">
    <property type="component" value="Unassembled WGS sequence"/>
</dbReference>
<dbReference type="RefSeq" id="WP_249314543.1">
    <property type="nucleotide sequence ID" value="NZ_JACRSR010000001.1"/>
</dbReference>
<evidence type="ECO:0000313" key="5">
    <source>
        <dbReference type="Proteomes" id="UP000623172"/>
    </source>
</evidence>
<dbReference type="InterPro" id="IPR035089">
    <property type="entry name" value="Phage_sheath_subtilisin"/>
</dbReference>
<dbReference type="AlphaFoldDB" id="A0A926HPD1"/>
<protein>
    <submittedName>
        <fullName evidence="4">Phage tail sheath family protein</fullName>
    </submittedName>
</protein>
<keyword evidence="5" id="KW-1185">Reference proteome</keyword>
<reference evidence="4" key="1">
    <citation type="submission" date="2020-08" db="EMBL/GenBank/DDBJ databases">
        <title>Genome public.</title>
        <authorList>
            <person name="Liu C."/>
            <person name="Sun Q."/>
        </authorList>
    </citation>
    <scope>NUCLEOTIDE SEQUENCE</scope>
    <source>
        <strain evidence="4">NSJ-53</strain>
    </source>
</reference>